<evidence type="ECO:0000313" key="2">
    <source>
        <dbReference type="EMBL" id="GMI19530.1"/>
    </source>
</evidence>
<evidence type="ECO:0000256" key="1">
    <source>
        <dbReference type="SAM" id="MobiDB-lite"/>
    </source>
</evidence>
<feature type="region of interest" description="Disordered" evidence="1">
    <location>
        <begin position="124"/>
        <end position="147"/>
    </location>
</feature>
<reference evidence="2 3" key="1">
    <citation type="journal article" date="2023" name="Commun. Biol.">
        <title>Genome analysis of Parmales, the sister group of diatoms, reveals the evolutionary specialization of diatoms from phago-mixotrophs to photoautotrophs.</title>
        <authorList>
            <person name="Ban H."/>
            <person name="Sato S."/>
            <person name="Yoshikawa S."/>
            <person name="Yamada K."/>
            <person name="Nakamura Y."/>
            <person name="Ichinomiya M."/>
            <person name="Sato N."/>
            <person name="Blanc-Mathieu R."/>
            <person name="Endo H."/>
            <person name="Kuwata A."/>
            <person name="Ogata H."/>
        </authorList>
    </citation>
    <scope>NUCLEOTIDE SEQUENCE [LARGE SCALE GENOMIC DNA]</scope>
</reference>
<organism evidence="2 3">
    <name type="scientific">Tetraparma gracilis</name>
    <dbReference type="NCBI Taxonomy" id="2962635"/>
    <lineage>
        <taxon>Eukaryota</taxon>
        <taxon>Sar</taxon>
        <taxon>Stramenopiles</taxon>
        <taxon>Ochrophyta</taxon>
        <taxon>Bolidophyceae</taxon>
        <taxon>Parmales</taxon>
        <taxon>Triparmaceae</taxon>
        <taxon>Tetraparma</taxon>
    </lineage>
</organism>
<evidence type="ECO:0000313" key="3">
    <source>
        <dbReference type="Proteomes" id="UP001165060"/>
    </source>
</evidence>
<proteinExistence type="predicted"/>
<accession>A0ABQ6M544</accession>
<dbReference type="EMBL" id="BRYB01003725">
    <property type="protein sequence ID" value="GMI19530.1"/>
    <property type="molecule type" value="Genomic_DNA"/>
</dbReference>
<dbReference type="Proteomes" id="UP001165060">
    <property type="component" value="Unassembled WGS sequence"/>
</dbReference>
<protein>
    <recommendedName>
        <fullName evidence="4">PH domain-containing protein</fullName>
    </recommendedName>
</protein>
<name>A0ABQ6M544_9STRA</name>
<keyword evidence="3" id="KW-1185">Reference proteome</keyword>
<evidence type="ECO:0008006" key="4">
    <source>
        <dbReference type="Google" id="ProtNLM"/>
    </source>
</evidence>
<feature type="compositionally biased region" description="Low complexity" evidence="1">
    <location>
        <begin position="297"/>
        <end position="307"/>
    </location>
</feature>
<feature type="compositionally biased region" description="Polar residues" evidence="1">
    <location>
        <begin position="124"/>
        <end position="139"/>
    </location>
</feature>
<comment type="caution">
    <text evidence="2">The sequence shown here is derived from an EMBL/GenBank/DDBJ whole genome shotgun (WGS) entry which is preliminary data.</text>
</comment>
<gene>
    <name evidence="2" type="ORF">TeGR_g3377</name>
</gene>
<sequence length="381" mass="41807">MSPALCADNCCQKRDFVFASTPVELSMVGSSNPPSVQAILDSVSNADSVMFKMSYTLDPSPSSGTGPRARRGALFVRAGSRVERDEWISGITEAMFMAENVSQNFADFRRMRVASAVQRDRRGTTFSVDSAGTNFSQHSQHSDPLRASRVPPTIMEQRSPLSSAPSPTPAQSVAVIKAREMMRLQQEHMRTAFRTESSASDEEGRGSSTSFASDRSESVASFDEDGRDRQRSRSRSVTSFREHGEESSEEDSDGEVSAPRAPSPRAPSQGKKFKRASAADVLPIRRASSEGDGDAYRPLSPAGSRPPSSRPVKRTSLASGARELTKEQTKMLRMFSTDDARDDGVDVAQAAESSYESRAKVKFLTVQGDYLYWSWGRRKIR</sequence>
<feature type="region of interest" description="Disordered" evidence="1">
    <location>
        <begin position="192"/>
        <end position="327"/>
    </location>
</feature>